<gene>
    <name evidence="3" type="ORF">K489DRAFT_212066</name>
</gene>
<feature type="compositionally biased region" description="Low complexity" evidence="1">
    <location>
        <begin position="31"/>
        <end position="46"/>
    </location>
</feature>
<feature type="compositionally biased region" description="Polar residues" evidence="1">
    <location>
        <begin position="404"/>
        <end position="415"/>
    </location>
</feature>
<protein>
    <submittedName>
        <fullName evidence="3">Uncharacterized protein</fullName>
    </submittedName>
</protein>
<sequence length="768" mass="86469">MAQDVPMEDILTLESATRDDPNAPFGVTNETTTTAPKPTSHKSPPGQHAPPIHPPQLTIPPNASVPLPRALLSAKRKSSGDAPTSPRRRRSDLSTPPPSDNDGAAHIESPWTSPYPITPVQATTPDSRTTSLSPTSMARMTTRCTLPLRELDLDGDRHDMDTEEDEDEERSDACFELYVSPWRLGEGFYSRRLAARQTRLDLEAQDWFAHDRYNPRKRIKLEDGYVTPLTPVEPTGRERVLPSLHIPSPSIFSSTSDLTKIRRTTIANGIEHSATQGPDLSKIQNRRNPHGTPISPAGLEQMGQLRLTQSEKPFNMIDGFAQDKSLLFSLISVLPIPSLIDLYAISKSFFRSFNDHATASILASADTWSPNAKRIFPWRCYLSLCIKDPVLRQQSRPKDRRSAKNSTSDSSTNGASLHDNIIEELIPTDEELIQNARDVPSLRWLQMVAWRHGVAKDIIEMLRSKGALISLGPGIDVIKRLWLAMDLPLNTYRQALFRSKTYFPDHILIQALNLMMKIDMAFTDPSYPLFPANPPPPVDVFDFPLPAPPQPFNPSIDPDDIPDHDDPVFQFDSLPAHGASTTPAFRQALLGENSFSPLWRVLHNWSPWEGLIRSRDWHEHQYSDPRPLSRLDVLKLYACHKLPNADLAPFLDPSPPLDLPPRRVRFMGVPLSTIRAKRFERSGLQAWESSVAAYDADRRPRQREGQDNLSFLRGPRVFSHGRELVPLLLIDELILGELLRRRIQLGWLVWKALGEGYCPTLRRPPPGR</sequence>
<feature type="region of interest" description="Disordered" evidence="1">
    <location>
        <begin position="268"/>
        <end position="298"/>
    </location>
</feature>
<dbReference type="RefSeq" id="XP_033459646.1">
    <property type="nucleotide sequence ID" value="XM_033599660.1"/>
</dbReference>
<feature type="compositionally biased region" description="Polar residues" evidence="1">
    <location>
        <begin position="120"/>
        <end position="138"/>
    </location>
</feature>
<organism evidence="3">
    <name type="scientific">Dissoconium aciculare CBS 342.82</name>
    <dbReference type="NCBI Taxonomy" id="1314786"/>
    <lineage>
        <taxon>Eukaryota</taxon>
        <taxon>Fungi</taxon>
        <taxon>Dikarya</taxon>
        <taxon>Ascomycota</taxon>
        <taxon>Pezizomycotina</taxon>
        <taxon>Dothideomycetes</taxon>
        <taxon>Dothideomycetidae</taxon>
        <taxon>Mycosphaerellales</taxon>
        <taxon>Dissoconiaceae</taxon>
        <taxon>Dissoconium</taxon>
    </lineage>
</organism>
<feature type="compositionally biased region" description="Pro residues" evidence="1">
    <location>
        <begin position="47"/>
        <end position="58"/>
    </location>
</feature>
<feature type="region of interest" description="Disordered" evidence="1">
    <location>
        <begin position="1"/>
        <end position="138"/>
    </location>
</feature>
<evidence type="ECO:0000256" key="1">
    <source>
        <dbReference type="SAM" id="MobiDB-lite"/>
    </source>
</evidence>
<keyword evidence="2" id="KW-1185">Reference proteome</keyword>
<name>A0A6J3M3N1_9PEZI</name>
<evidence type="ECO:0000313" key="3">
    <source>
        <dbReference type="RefSeq" id="XP_033459646.1"/>
    </source>
</evidence>
<dbReference type="GeneID" id="54357459"/>
<reference evidence="3" key="1">
    <citation type="submission" date="2020-01" db="EMBL/GenBank/DDBJ databases">
        <authorList>
            <consortium name="DOE Joint Genome Institute"/>
            <person name="Haridas S."/>
            <person name="Albert R."/>
            <person name="Binder M."/>
            <person name="Bloem J."/>
            <person name="Labutti K."/>
            <person name="Salamov A."/>
            <person name="Andreopoulos B."/>
            <person name="Baker S.E."/>
            <person name="Barry K."/>
            <person name="Bills G."/>
            <person name="Bluhm B.H."/>
            <person name="Cannon C."/>
            <person name="Castanera R."/>
            <person name="Culley D.E."/>
            <person name="Daum C."/>
            <person name="Ezra D."/>
            <person name="Gonzalez J.B."/>
            <person name="Henrissat B."/>
            <person name="Kuo A."/>
            <person name="Liang C."/>
            <person name="Lipzen A."/>
            <person name="Lutzoni F."/>
            <person name="Magnuson J."/>
            <person name="Mondo S."/>
            <person name="Nolan M."/>
            <person name="Ohm R."/>
            <person name="Pangilinan J."/>
            <person name="Park H.-J."/>
            <person name="Ramirez L."/>
            <person name="Alfaro M."/>
            <person name="Sun H."/>
            <person name="Tritt A."/>
            <person name="Yoshinaga Y."/>
            <person name="Zwiers L.-H."/>
            <person name="Turgeon B.G."/>
            <person name="Goodwin S.B."/>
            <person name="Spatafora J.W."/>
            <person name="Crous P.W."/>
            <person name="Grigoriev I.V."/>
        </authorList>
    </citation>
    <scope>NUCLEOTIDE SEQUENCE</scope>
    <source>
        <strain evidence="3">CBS 342.82</strain>
    </source>
</reference>
<evidence type="ECO:0000313" key="2">
    <source>
        <dbReference type="Proteomes" id="UP000504637"/>
    </source>
</evidence>
<dbReference type="Proteomes" id="UP000504637">
    <property type="component" value="Unplaced"/>
</dbReference>
<reference evidence="3" key="3">
    <citation type="submission" date="2025-08" db="UniProtKB">
        <authorList>
            <consortium name="RefSeq"/>
        </authorList>
    </citation>
    <scope>IDENTIFICATION</scope>
    <source>
        <strain evidence="3">CBS 342.82</strain>
    </source>
</reference>
<reference evidence="3" key="2">
    <citation type="submission" date="2020-04" db="EMBL/GenBank/DDBJ databases">
        <authorList>
            <consortium name="NCBI Genome Project"/>
        </authorList>
    </citation>
    <scope>NUCLEOTIDE SEQUENCE</scope>
    <source>
        <strain evidence="3">CBS 342.82</strain>
    </source>
</reference>
<dbReference type="OrthoDB" id="4966at2759"/>
<accession>A0A6J3M3N1</accession>
<dbReference type="AlphaFoldDB" id="A0A6J3M3N1"/>
<proteinExistence type="predicted"/>
<feature type="region of interest" description="Disordered" evidence="1">
    <location>
        <begin position="393"/>
        <end position="415"/>
    </location>
</feature>